<feature type="non-terminal residue" evidence="3">
    <location>
        <position position="151"/>
    </location>
</feature>
<keyword evidence="1" id="KW-0175">Coiled coil</keyword>
<name>A0A9N9NMT7_9GLOM</name>
<evidence type="ECO:0000256" key="2">
    <source>
        <dbReference type="SAM" id="MobiDB-lite"/>
    </source>
</evidence>
<dbReference type="Proteomes" id="UP000789396">
    <property type="component" value="Unassembled WGS sequence"/>
</dbReference>
<evidence type="ECO:0000313" key="4">
    <source>
        <dbReference type="Proteomes" id="UP000789396"/>
    </source>
</evidence>
<evidence type="ECO:0000256" key="1">
    <source>
        <dbReference type="SAM" id="Coils"/>
    </source>
</evidence>
<protein>
    <submittedName>
        <fullName evidence="3">15070_t:CDS:1</fullName>
    </submittedName>
</protein>
<feature type="compositionally biased region" description="Polar residues" evidence="2">
    <location>
        <begin position="19"/>
        <end position="30"/>
    </location>
</feature>
<dbReference type="EMBL" id="CAJVPZ010032947">
    <property type="protein sequence ID" value="CAG8743108.1"/>
    <property type="molecule type" value="Genomic_DNA"/>
</dbReference>
<sequence>MPPRRKKTSAKTNKTTTKHNTPMETRSGNRNNRIGKVYWINEFNQRIAYIEWCKVRFPGKDNAFFDDEIKQFKLWKSVIKESSERDVLTSKGSLEQRFNDEKIKYDKKISKLEVKLAEMKIDYDAMQLDNDEKEQKIILLDNEIASLSGDG</sequence>
<evidence type="ECO:0000313" key="3">
    <source>
        <dbReference type="EMBL" id="CAG8743108.1"/>
    </source>
</evidence>
<feature type="coiled-coil region" evidence="1">
    <location>
        <begin position="109"/>
        <end position="143"/>
    </location>
</feature>
<accession>A0A9N9NMT7</accession>
<comment type="caution">
    <text evidence="3">The sequence shown here is derived from an EMBL/GenBank/DDBJ whole genome shotgun (WGS) entry which is preliminary data.</text>
</comment>
<feature type="region of interest" description="Disordered" evidence="2">
    <location>
        <begin position="1"/>
        <end position="30"/>
    </location>
</feature>
<organism evidence="3 4">
    <name type="scientific">Racocetra fulgida</name>
    <dbReference type="NCBI Taxonomy" id="60492"/>
    <lineage>
        <taxon>Eukaryota</taxon>
        <taxon>Fungi</taxon>
        <taxon>Fungi incertae sedis</taxon>
        <taxon>Mucoromycota</taxon>
        <taxon>Glomeromycotina</taxon>
        <taxon>Glomeromycetes</taxon>
        <taxon>Diversisporales</taxon>
        <taxon>Gigasporaceae</taxon>
        <taxon>Racocetra</taxon>
    </lineage>
</organism>
<dbReference type="AlphaFoldDB" id="A0A9N9NMT7"/>
<proteinExistence type="predicted"/>
<keyword evidence="4" id="KW-1185">Reference proteome</keyword>
<gene>
    <name evidence="3" type="ORF">RFULGI_LOCUS13024</name>
</gene>
<reference evidence="3" key="1">
    <citation type="submission" date="2021-06" db="EMBL/GenBank/DDBJ databases">
        <authorList>
            <person name="Kallberg Y."/>
            <person name="Tangrot J."/>
            <person name="Rosling A."/>
        </authorList>
    </citation>
    <scope>NUCLEOTIDE SEQUENCE</scope>
    <source>
        <strain evidence="3">IN212</strain>
    </source>
</reference>
<dbReference type="OrthoDB" id="2441647at2759"/>